<sequence length="219" mass="24094">MPDEWDSSTWTHTVLLPYFIAHILHLTKLHSSIPFGALILLTRLKHRFPTTRDSGHRLFITAFMISSKVICEHSYRSEAWCIAAQGMYSVKEINQMELEMCRYLDWELTVDDPILSNFEATIKCDFAGDGPYPSYPVNLVSKRATTVAAPVSAPPPHVTTSPIKLKPVKPPCVPLHSSPTADTPSLGWVSLSPTPSSGSPPTPNDASRPSRAGRWAGSA</sequence>
<dbReference type="Proteomes" id="UP001556367">
    <property type="component" value="Unassembled WGS sequence"/>
</dbReference>
<dbReference type="CDD" id="cd20557">
    <property type="entry name" value="CYCLIN_ScPCL1-like"/>
    <property type="match status" value="1"/>
</dbReference>
<evidence type="ECO:0000259" key="3">
    <source>
        <dbReference type="Pfam" id="PF00134"/>
    </source>
</evidence>
<dbReference type="EMBL" id="JASNQZ010000010">
    <property type="protein sequence ID" value="KAL0952216.1"/>
    <property type="molecule type" value="Genomic_DNA"/>
</dbReference>
<name>A0ABR3J955_9AGAR</name>
<keyword evidence="2" id="KW-1133">Transmembrane helix</keyword>
<evidence type="ECO:0000256" key="1">
    <source>
        <dbReference type="SAM" id="MobiDB-lite"/>
    </source>
</evidence>
<keyword evidence="5" id="KW-1185">Reference proteome</keyword>
<evidence type="ECO:0000313" key="5">
    <source>
        <dbReference type="Proteomes" id="UP001556367"/>
    </source>
</evidence>
<comment type="caution">
    <text evidence="4">The sequence shown here is derived from an EMBL/GenBank/DDBJ whole genome shotgun (WGS) entry which is preliminary data.</text>
</comment>
<feature type="region of interest" description="Disordered" evidence="1">
    <location>
        <begin position="174"/>
        <end position="219"/>
    </location>
</feature>
<organism evidence="4 5">
    <name type="scientific">Hohenbuehelia grisea</name>
    <dbReference type="NCBI Taxonomy" id="104357"/>
    <lineage>
        <taxon>Eukaryota</taxon>
        <taxon>Fungi</taxon>
        <taxon>Dikarya</taxon>
        <taxon>Basidiomycota</taxon>
        <taxon>Agaricomycotina</taxon>
        <taxon>Agaricomycetes</taxon>
        <taxon>Agaricomycetidae</taxon>
        <taxon>Agaricales</taxon>
        <taxon>Pleurotineae</taxon>
        <taxon>Pleurotaceae</taxon>
        <taxon>Hohenbuehelia</taxon>
    </lineage>
</organism>
<accession>A0ABR3J955</accession>
<keyword evidence="2" id="KW-0472">Membrane</keyword>
<dbReference type="InterPro" id="IPR036915">
    <property type="entry name" value="Cyclin-like_sf"/>
</dbReference>
<evidence type="ECO:0000313" key="4">
    <source>
        <dbReference type="EMBL" id="KAL0952216.1"/>
    </source>
</evidence>
<dbReference type="PANTHER" id="PTHR15615">
    <property type="match status" value="1"/>
</dbReference>
<feature type="transmembrane region" description="Helical" evidence="2">
    <location>
        <begin position="20"/>
        <end position="42"/>
    </location>
</feature>
<protein>
    <recommendedName>
        <fullName evidence="3">Cyclin N-terminal domain-containing protein</fullName>
    </recommendedName>
</protein>
<proteinExistence type="predicted"/>
<dbReference type="InterPro" id="IPR013922">
    <property type="entry name" value="Cyclin_PHO80-like"/>
</dbReference>
<keyword evidence="2" id="KW-0812">Transmembrane</keyword>
<dbReference type="InterPro" id="IPR006671">
    <property type="entry name" value="Cyclin_N"/>
</dbReference>
<dbReference type="SUPFAM" id="SSF47954">
    <property type="entry name" value="Cyclin-like"/>
    <property type="match status" value="1"/>
</dbReference>
<feature type="domain" description="Cyclin N-terminal" evidence="3">
    <location>
        <begin position="15"/>
        <end position="109"/>
    </location>
</feature>
<dbReference type="Gene3D" id="1.10.472.10">
    <property type="entry name" value="Cyclin-like"/>
    <property type="match status" value="1"/>
</dbReference>
<dbReference type="PANTHER" id="PTHR15615:SF108">
    <property type="entry name" value="PROTEIN CNPPD1"/>
    <property type="match status" value="1"/>
</dbReference>
<evidence type="ECO:0000256" key="2">
    <source>
        <dbReference type="SAM" id="Phobius"/>
    </source>
</evidence>
<reference evidence="5" key="1">
    <citation type="submission" date="2024-06" db="EMBL/GenBank/DDBJ databases">
        <title>Multi-omics analyses provide insights into the biosynthesis of the anticancer antibiotic pleurotin in Hohenbuehelia grisea.</title>
        <authorList>
            <person name="Weaver J.A."/>
            <person name="Alberti F."/>
        </authorList>
    </citation>
    <scope>NUCLEOTIDE SEQUENCE [LARGE SCALE GENOMIC DNA]</scope>
    <source>
        <strain evidence="5">T-177</strain>
    </source>
</reference>
<dbReference type="Pfam" id="PF00134">
    <property type="entry name" value="Cyclin_N"/>
    <property type="match status" value="1"/>
</dbReference>
<gene>
    <name evidence="4" type="ORF">HGRIS_006506</name>
</gene>